<evidence type="ECO:0000313" key="2">
    <source>
        <dbReference type="EMBL" id="TKA22281.1"/>
    </source>
</evidence>
<dbReference type="GO" id="GO:0016747">
    <property type="term" value="F:acyltransferase activity, transferring groups other than amino-acyl groups"/>
    <property type="evidence" value="ECO:0007669"/>
    <property type="project" value="InterPro"/>
</dbReference>
<protein>
    <recommendedName>
        <fullName evidence="1">N-acetyltransferase domain-containing protein</fullName>
    </recommendedName>
</protein>
<evidence type="ECO:0000313" key="3">
    <source>
        <dbReference type="Proteomes" id="UP000308549"/>
    </source>
</evidence>
<dbReference type="CDD" id="cd04301">
    <property type="entry name" value="NAT_SF"/>
    <property type="match status" value="1"/>
</dbReference>
<proteinExistence type="predicted"/>
<accession>A0A4U0TK82</accession>
<evidence type="ECO:0000259" key="1">
    <source>
        <dbReference type="PROSITE" id="PS51186"/>
    </source>
</evidence>
<dbReference type="Gene3D" id="3.40.630.30">
    <property type="match status" value="1"/>
</dbReference>
<feature type="domain" description="N-acetyltransferase" evidence="1">
    <location>
        <begin position="65"/>
        <end position="202"/>
    </location>
</feature>
<dbReference type="SUPFAM" id="SSF55729">
    <property type="entry name" value="Acyl-CoA N-acyltransferases (Nat)"/>
    <property type="match status" value="1"/>
</dbReference>
<dbReference type="InterPro" id="IPR000182">
    <property type="entry name" value="GNAT_dom"/>
</dbReference>
<dbReference type="OrthoDB" id="2115692at2759"/>
<dbReference type="PANTHER" id="PTHR42791">
    <property type="entry name" value="GNAT FAMILY ACETYLTRANSFERASE"/>
    <property type="match status" value="1"/>
</dbReference>
<dbReference type="InterPro" id="IPR052523">
    <property type="entry name" value="Trichothecene_AcTrans"/>
</dbReference>
<dbReference type="InterPro" id="IPR016181">
    <property type="entry name" value="Acyl_CoA_acyltransferase"/>
</dbReference>
<reference evidence="2 3" key="1">
    <citation type="submission" date="2017-03" db="EMBL/GenBank/DDBJ databases">
        <title>Genomes of endolithic fungi from Antarctica.</title>
        <authorList>
            <person name="Coleine C."/>
            <person name="Masonjones S."/>
            <person name="Stajich J.E."/>
        </authorList>
    </citation>
    <scope>NUCLEOTIDE SEQUENCE [LARGE SCALE GENOMIC DNA]</scope>
    <source>
        <strain evidence="2 3">CCFEE 6315</strain>
    </source>
</reference>
<name>A0A4U0TK82_9PEZI</name>
<keyword evidence="3" id="KW-1185">Reference proteome</keyword>
<dbReference type="PROSITE" id="PS51186">
    <property type="entry name" value="GNAT"/>
    <property type="match status" value="1"/>
</dbReference>
<comment type="caution">
    <text evidence="2">The sequence shown here is derived from an EMBL/GenBank/DDBJ whole genome shotgun (WGS) entry which is preliminary data.</text>
</comment>
<dbReference type="AlphaFoldDB" id="A0A4U0TK82"/>
<dbReference type="Pfam" id="PF13673">
    <property type="entry name" value="Acetyltransf_10"/>
    <property type="match status" value="1"/>
</dbReference>
<organism evidence="2 3">
    <name type="scientific">Salinomyces thailandicus</name>
    <dbReference type="NCBI Taxonomy" id="706561"/>
    <lineage>
        <taxon>Eukaryota</taxon>
        <taxon>Fungi</taxon>
        <taxon>Dikarya</taxon>
        <taxon>Ascomycota</taxon>
        <taxon>Pezizomycotina</taxon>
        <taxon>Dothideomycetes</taxon>
        <taxon>Dothideomycetidae</taxon>
        <taxon>Mycosphaerellales</taxon>
        <taxon>Teratosphaeriaceae</taxon>
        <taxon>Salinomyces</taxon>
    </lineage>
</organism>
<sequence>MPTANEVKVTEARQCQIESLKTIVARGFHPVNPYIRKVLPDTPLMRDWWAANFTEQLSYPNCKLLTVLDENSQATVGLLALRLMAADERGSGSWTTSTLTPDHNEAGYRPMIDGMTEHREQTMLGTRHYMIELFCVDHACKGSGIGGLLIRKACETADEAQLPTFVQANGSAKDFYCKLGFEEKARVEMPGDVPYSEFMLLRPCRKGTAQ</sequence>
<dbReference type="EMBL" id="NAJL01000079">
    <property type="protein sequence ID" value="TKA22281.1"/>
    <property type="molecule type" value="Genomic_DNA"/>
</dbReference>
<dbReference type="PANTHER" id="PTHR42791:SF2">
    <property type="entry name" value="N-ACETYLTRANSFERASE DOMAIN-CONTAINING PROTEIN"/>
    <property type="match status" value="1"/>
</dbReference>
<dbReference type="Proteomes" id="UP000308549">
    <property type="component" value="Unassembled WGS sequence"/>
</dbReference>
<gene>
    <name evidence="2" type="ORF">B0A50_08243</name>
</gene>